<dbReference type="SUPFAM" id="SSF55666">
    <property type="entry name" value="Ribonuclease PH domain 2-like"/>
    <property type="match status" value="1"/>
</dbReference>
<dbReference type="Pfam" id="PF01138">
    <property type="entry name" value="RNase_PH"/>
    <property type="match status" value="1"/>
</dbReference>
<keyword evidence="5" id="KW-0271">Exosome</keyword>
<evidence type="ECO:0000256" key="4">
    <source>
        <dbReference type="ARBA" id="ARBA00022490"/>
    </source>
</evidence>
<evidence type="ECO:0000313" key="10">
    <source>
        <dbReference type="Proteomes" id="UP000076738"/>
    </source>
</evidence>
<evidence type="ECO:0000256" key="2">
    <source>
        <dbReference type="ARBA" id="ARBA00004604"/>
    </source>
</evidence>
<accession>A0A167P6R9</accession>
<keyword evidence="4" id="KW-0963">Cytoplasm</keyword>
<keyword evidence="10" id="KW-1185">Reference proteome</keyword>
<dbReference type="OrthoDB" id="272245at2759"/>
<dbReference type="GO" id="GO:0000177">
    <property type="term" value="C:cytoplasmic exosome (RNase complex)"/>
    <property type="evidence" value="ECO:0007669"/>
    <property type="project" value="TreeGrafter"/>
</dbReference>
<dbReference type="GO" id="GO:0016075">
    <property type="term" value="P:rRNA catabolic process"/>
    <property type="evidence" value="ECO:0007669"/>
    <property type="project" value="TreeGrafter"/>
</dbReference>
<dbReference type="Pfam" id="PF03725">
    <property type="entry name" value="RNase_PH_C"/>
    <property type="match status" value="1"/>
</dbReference>
<evidence type="ECO:0000256" key="1">
    <source>
        <dbReference type="ARBA" id="ARBA00004496"/>
    </source>
</evidence>
<dbReference type="GO" id="GO:0005840">
    <property type="term" value="C:ribosome"/>
    <property type="evidence" value="ECO:0007669"/>
    <property type="project" value="UniProtKB-KW"/>
</dbReference>
<dbReference type="PANTHER" id="PTHR11097">
    <property type="entry name" value="EXOSOME COMPLEX EXONUCLEASE RIBOSOMAL RNA PROCESSING PROTEIN"/>
    <property type="match status" value="1"/>
</dbReference>
<dbReference type="PANTHER" id="PTHR11097:SF8">
    <property type="entry name" value="EXOSOME COMPLEX COMPONENT RRP42"/>
    <property type="match status" value="1"/>
</dbReference>
<dbReference type="Gene3D" id="3.30.230.70">
    <property type="entry name" value="GHMP Kinase, N-terminal domain"/>
    <property type="match status" value="1"/>
</dbReference>
<dbReference type="InterPro" id="IPR050590">
    <property type="entry name" value="Exosome_comp_Rrp42_subfam"/>
</dbReference>
<evidence type="ECO:0000256" key="3">
    <source>
        <dbReference type="ARBA" id="ARBA00006678"/>
    </source>
</evidence>
<evidence type="ECO:0000259" key="8">
    <source>
        <dbReference type="Pfam" id="PF03725"/>
    </source>
</evidence>
<comment type="similarity">
    <text evidence="3">Belongs to the RNase PH family.</text>
</comment>
<sequence>MAQPLSKAESSYTAAGLLNSQRPDGRSLLDYRPITLATGVAPTANGSARARIGDTDVVVAVKLDMQRMDEEDEEEGRCVCSVECSPSAFPHLDRDALSDLSTDLTDHLRTYLTPLLTSPQLLIIPHARRWQLAVDALVLAHSGNLHDTLFAAARSALWDLRLPRTRGVVYDAPGTGVGGDGSGTGSVERAGVLDHMRGMGRQAVDFELEDGADEGLPLEGRDDLPVCLTMNLLSPVYYLDATSVEEACSPTRLLLFVRPSGTLCGIQKLGSAELHPSELKQALQEGVKHAKEMAGTMNRRLREPTTRSLGSNLGPFS</sequence>
<dbReference type="Proteomes" id="UP000076738">
    <property type="component" value="Unassembled WGS sequence"/>
</dbReference>
<dbReference type="InterPro" id="IPR027408">
    <property type="entry name" value="PNPase/RNase_PH_dom_sf"/>
</dbReference>
<dbReference type="GO" id="GO:0000467">
    <property type="term" value="P:exonucleolytic trimming to generate mature 3'-end of 5.8S rRNA from tricistronic rRNA transcript (SSU-rRNA, 5.8S rRNA, LSU-rRNA)"/>
    <property type="evidence" value="ECO:0007669"/>
    <property type="project" value="TreeGrafter"/>
</dbReference>
<dbReference type="InterPro" id="IPR015847">
    <property type="entry name" value="ExoRNase_PH_dom2"/>
</dbReference>
<evidence type="ECO:0000256" key="5">
    <source>
        <dbReference type="ARBA" id="ARBA00022835"/>
    </source>
</evidence>
<reference evidence="9 10" key="1">
    <citation type="journal article" date="2016" name="Mol. Biol. Evol.">
        <title>Comparative Genomics of Early-Diverging Mushroom-Forming Fungi Provides Insights into the Origins of Lignocellulose Decay Capabilities.</title>
        <authorList>
            <person name="Nagy L.G."/>
            <person name="Riley R."/>
            <person name="Tritt A."/>
            <person name="Adam C."/>
            <person name="Daum C."/>
            <person name="Floudas D."/>
            <person name="Sun H."/>
            <person name="Yadav J.S."/>
            <person name="Pangilinan J."/>
            <person name="Larsson K.H."/>
            <person name="Matsuura K."/>
            <person name="Barry K."/>
            <person name="Labutti K."/>
            <person name="Kuo R."/>
            <person name="Ohm R.A."/>
            <person name="Bhattacharya S.S."/>
            <person name="Shirouzu T."/>
            <person name="Yoshinaga Y."/>
            <person name="Martin F.M."/>
            <person name="Grigoriev I.V."/>
            <person name="Hibbett D.S."/>
        </authorList>
    </citation>
    <scope>NUCLEOTIDE SEQUENCE [LARGE SCALE GENOMIC DNA]</scope>
    <source>
        <strain evidence="9 10">TUFC12733</strain>
    </source>
</reference>
<keyword evidence="9" id="KW-0687">Ribonucleoprotein</keyword>
<dbReference type="STRING" id="1330018.A0A167P6R9"/>
<dbReference type="AlphaFoldDB" id="A0A167P6R9"/>
<proteinExistence type="inferred from homology"/>
<dbReference type="EMBL" id="KV417275">
    <property type="protein sequence ID" value="KZO98469.1"/>
    <property type="molecule type" value="Genomic_DNA"/>
</dbReference>
<feature type="domain" description="Exoribonuclease phosphorolytic" evidence="8">
    <location>
        <begin position="223"/>
        <end position="286"/>
    </location>
</feature>
<dbReference type="GO" id="GO:0005730">
    <property type="term" value="C:nucleolus"/>
    <property type="evidence" value="ECO:0007669"/>
    <property type="project" value="UniProtKB-SubCell"/>
</dbReference>
<dbReference type="SUPFAM" id="SSF54211">
    <property type="entry name" value="Ribosomal protein S5 domain 2-like"/>
    <property type="match status" value="1"/>
</dbReference>
<dbReference type="GO" id="GO:0071028">
    <property type="term" value="P:nuclear mRNA surveillance"/>
    <property type="evidence" value="ECO:0007669"/>
    <property type="project" value="TreeGrafter"/>
</dbReference>
<evidence type="ECO:0000259" key="7">
    <source>
        <dbReference type="Pfam" id="PF01138"/>
    </source>
</evidence>
<dbReference type="InterPro" id="IPR001247">
    <property type="entry name" value="ExoRNase_PH_dom1"/>
</dbReference>
<dbReference type="GO" id="GO:0071038">
    <property type="term" value="P:TRAMP-dependent tRNA surveillance pathway"/>
    <property type="evidence" value="ECO:0007669"/>
    <property type="project" value="TreeGrafter"/>
</dbReference>
<dbReference type="GO" id="GO:0034476">
    <property type="term" value="P:U5 snRNA 3'-end processing"/>
    <property type="evidence" value="ECO:0007669"/>
    <property type="project" value="TreeGrafter"/>
</dbReference>
<gene>
    <name evidence="9" type="ORF">CALVIDRAFT_511884</name>
</gene>
<dbReference type="GO" id="GO:0071035">
    <property type="term" value="P:nuclear polyadenylation-dependent rRNA catabolic process"/>
    <property type="evidence" value="ECO:0007669"/>
    <property type="project" value="TreeGrafter"/>
</dbReference>
<feature type="domain" description="Exoribonuclease phosphorolytic" evidence="7">
    <location>
        <begin position="31"/>
        <end position="163"/>
    </location>
</feature>
<protein>
    <recommendedName>
        <fullName evidence="6">Ribosomal RNA-processing protein 42</fullName>
    </recommendedName>
</protein>
<dbReference type="GO" id="GO:0000176">
    <property type="term" value="C:nuclear exosome (RNase complex)"/>
    <property type="evidence" value="ECO:0007669"/>
    <property type="project" value="UniProtKB-ARBA"/>
</dbReference>
<dbReference type="InterPro" id="IPR036345">
    <property type="entry name" value="ExoRNase_PH_dom2_sf"/>
</dbReference>
<keyword evidence="9" id="KW-0689">Ribosomal protein</keyword>
<dbReference type="InterPro" id="IPR020568">
    <property type="entry name" value="Ribosomal_Su5_D2-typ_SF"/>
</dbReference>
<comment type="subcellular location">
    <subcellularLocation>
        <location evidence="1">Cytoplasm</location>
    </subcellularLocation>
    <subcellularLocation>
        <location evidence="2">Nucleus</location>
        <location evidence="2">Nucleolus</location>
    </subcellularLocation>
</comment>
<organism evidence="9 10">
    <name type="scientific">Calocera viscosa (strain TUFC12733)</name>
    <dbReference type="NCBI Taxonomy" id="1330018"/>
    <lineage>
        <taxon>Eukaryota</taxon>
        <taxon>Fungi</taxon>
        <taxon>Dikarya</taxon>
        <taxon>Basidiomycota</taxon>
        <taxon>Agaricomycotina</taxon>
        <taxon>Dacrymycetes</taxon>
        <taxon>Dacrymycetales</taxon>
        <taxon>Dacrymycetaceae</taxon>
        <taxon>Calocera</taxon>
    </lineage>
</organism>
<dbReference type="GO" id="GO:0035925">
    <property type="term" value="F:mRNA 3'-UTR AU-rich region binding"/>
    <property type="evidence" value="ECO:0007669"/>
    <property type="project" value="TreeGrafter"/>
</dbReference>
<name>A0A167P6R9_CALVF</name>
<evidence type="ECO:0000256" key="6">
    <source>
        <dbReference type="ARBA" id="ARBA00042523"/>
    </source>
</evidence>
<dbReference type="GO" id="GO:0034475">
    <property type="term" value="P:U4 snRNA 3'-end processing"/>
    <property type="evidence" value="ECO:0007669"/>
    <property type="project" value="TreeGrafter"/>
</dbReference>
<evidence type="ECO:0000313" key="9">
    <source>
        <dbReference type="EMBL" id="KZO98469.1"/>
    </source>
</evidence>
<dbReference type="GO" id="GO:0034473">
    <property type="term" value="P:U1 snRNA 3'-end processing"/>
    <property type="evidence" value="ECO:0007669"/>
    <property type="project" value="TreeGrafter"/>
</dbReference>